<gene>
    <name evidence="1" type="ORF">BDK88_2111</name>
</gene>
<dbReference type="EMBL" id="SHMP01000004">
    <property type="protein sequence ID" value="RZV10905.1"/>
    <property type="molecule type" value="Genomic_DNA"/>
</dbReference>
<evidence type="ECO:0000313" key="2">
    <source>
        <dbReference type="Proteomes" id="UP000291097"/>
    </source>
</evidence>
<dbReference type="RefSeq" id="WP_277613472.1">
    <property type="nucleotide sequence ID" value="NZ_SHMP01000004.1"/>
</dbReference>
<protein>
    <submittedName>
        <fullName evidence="1">Uncharacterized protein</fullName>
    </submittedName>
</protein>
<dbReference type="Proteomes" id="UP000291097">
    <property type="component" value="Unassembled WGS sequence"/>
</dbReference>
<proteinExistence type="predicted"/>
<dbReference type="AlphaFoldDB" id="A0A482YB14"/>
<sequence length="41" mass="4746">MTNDETTRIAYCPRCDAEREIQITVSWQGDLCIACREDIPE</sequence>
<evidence type="ECO:0000313" key="1">
    <source>
        <dbReference type="EMBL" id="RZV10905.1"/>
    </source>
</evidence>
<name>A0A482YB14_9EURY</name>
<reference evidence="1 2" key="1">
    <citation type="submission" date="2019-02" db="EMBL/GenBank/DDBJ databases">
        <title>Genomic Encyclopedia of Archaeal and Bacterial Type Strains, Phase II (KMG-II): from individual species to whole genera.</title>
        <authorList>
            <person name="Goeker M."/>
        </authorList>
    </citation>
    <scope>NUCLEOTIDE SEQUENCE [LARGE SCALE GENOMIC DNA]</scope>
    <source>
        <strain evidence="1 2">DSM 18328</strain>
    </source>
</reference>
<accession>A0A482YB14</accession>
<comment type="caution">
    <text evidence="1">The sequence shown here is derived from an EMBL/GenBank/DDBJ whole genome shotgun (WGS) entry which is preliminary data.</text>
</comment>
<organism evidence="1 2">
    <name type="scientific">Natrinema hispanicum</name>
    <dbReference type="NCBI Taxonomy" id="392421"/>
    <lineage>
        <taxon>Archaea</taxon>
        <taxon>Methanobacteriati</taxon>
        <taxon>Methanobacteriota</taxon>
        <taxon>Stenosarchaea group</taxon>
        <taxon>Halobacteria</taxon>
        <taxon>Halobacteriales</taxon>
        <taxon>Natrialbaceae</taxon>
        <taxon>Natrinema</taxon>
    </lineage>
</organism>